<dbReference type="GO" id="GO:0003723">
    <property type="term" value="F:RNA binding"/>
    <property type="evidence" value="ECO:0007669"/>
    <property type="project" value="UniProtKB-UniRule"/>
</dbReference>
<feature type="compositionally biased region" description="Basic residues" evidence="9">
    <location>
        <begin position="444"/>
        <end position="455"/>
    </location>
</feature>
<dbReference type="AlphaFoldDB" id="A0A545STK6"/>
<dbReference type="GO" id="GO:0006397">
    <property type="term" value="P:mRNA processing"/>
    <property type="evidence" value="ECO:0007669"/>
    <property type="project" value="UniProtKB-KW"/>
</dbReference>
<dbReference type="EMBL" id="VHSG01000028">
    <property type="protein sequence ID" value="TQV68296.1"/>
    <property type="molecule type" value="Genomic_DNA"/>
</dbReference>
<comment type="similarity">
    <text evidence="7 8">Belongs to the tRNA nucleotidyltransferase/poly(A) polymerase family.</text>
</comment>
<name>A0A545STK6_9GAMM</name>
<feature type="active site" evidence="7">
    <location>
        <position position="81"/>
    </location>
</feature>
<organism evidence="13 14">
    <name type="scientific">Exilibacterium tricleocarpae</name>
    <dbReference type="NCBI Taxonomy" id="2591008"/>
    <lineage>
        <taxon>Bacteria</taxon>
        <taxon>Pseudomonadati</taxon>
        <taxon>Pseudomonadota</taxon>
        <taxon>Gammaproteobacteria</taxon>
        <taxon>Cellvibrionales</taxon>
        <taxon>Cellvibrionaceae</taxon>
        <taxon>Exilibacterium</taxon>
    </lineage>
</organism>
<feature type="domain" description="tRNA nucleotidyltransferase/poly(A) polymerase RNA and SrmB- binding" evidence="12">
    <location>
        <begin position="218"/>
        <end position="279"/>
    </location>
</feature>
<dbReference type="FunFam" id="3.30.460.10:FF:000035">
    <property type="entry name" value="Poly(A) polymerase I"/>
    <property type="match status" value="1"/>
</dbReference>
<evidence type="ECO:0000313" key="14">
    <source>
        <dbReference type="Proteomes" id="UP000319732"/>
    </source>
</evidence>
<feature type="active site" evidence="7">
    <location>
        <position position="160"/>
    </location>
</feature>
<evidence type="ECO:0000256" key="4">
    <source>
        <dbReference type="ARBA" id="ARBA00022840"/>
    </source>
</evidence>
<dbReference type="GO" id="GO:0043633">
    <property type="term" value="P:polyadenylation-dependent RNA catabolic process"/>
    <property type="evidence" value="ECO:0007669"/>
    <property type="project" value="InterPro"/>
</dbReference>
<dbReference type="PANTHER" id="PTHR43051:SF1">
    <property type="entry name" value="POLYNUCLEOTIDE ADENYLYLTRANSFERASE FAMILY PROTEIN"/>
    <property type="match status" value="1"/>
</dbReference>
<dbReference type="SUPFAM" id="SSF81301">
    <property type="entry name" value="Nucleotidyltransferase"/>
    <property type="match status" value="1"/>
</dbReference>
<evidence type="ECO:0000259" key="10">
    <source>
        <dbReference type="Pfam" id="PF01743"/>
    </source>
</evidence>
<dbReference type="GO" id="GO:1990817">
    <property type="term" value="F:poly(A) RNA polymerase activity"/>
    <property type="evidence" value="ECO:0007669"/>
    <property type="project" value="UniProtKB-UniRule"/>
</dbReference>
<evidence type="ECO:0000256" key="3">
    <source>
        <dbReference type="ARBA" id="ARBA00022741"/>
    </source>
</evidence>
<evidence type="ECO:0000256" key="2">
    <source>
        <dbReference type="ARBA" id="ARBA00022679"/>
    </source>
</evidence>
<dbReference type="SUPFAM" id="SSF81891">
    <property type="entry name" value="Poly A polymerase C-terminal region-like"/>
    <property type="match status" value="1"/>
</dbReference>
<dbReference type="EC" id="2.7.7.19" evidence="7"/>
<dbReference type="CDD" id="cd05398">
    <property type="entry name" value="NT_ClassII-CCAase"/>
    <property type="match status" value="1"/>
</dbReference>
<accession>A0A545STK6</accession>
<evidence type="ECO:0000256" key="8">
    <source>
        <dbReference type="RuleBase" id="RU003953"/>
    </source>
</evidence>
<dbReference type="RefSeq" id="WP_142929429.1">
    <property type="nucleotide sequence ID" value="NZ_ML660106.1"/>
</dbReference>
<gene>
    <name evidence="7 13" type="primary">pcnB</name>
    <name evidence="13" type="ORF">FKG94_23700</name>
</gene>
<dbReference type="InterPro" id="IPR002646">
    <property type="entry name" value="PolA_pol_head_dom"/>
</dbReference>
<keyword evidence="6 7" id="KW-0804">Transcription</keyword>
<dbReference type="GO" id="GO:0005524">
    <property type="term" value="F:ATP binding"/>
    <property type="evidence" value="ECO:0007669"/>
    <property type="project" value="UniProtKB-UniRule"/>
</dbReference>
<comment type="caution">
    <text evidence="13">The sequence shown here is derived from an EMBL/GenBank/DDBJ whole genome shotgun (WGS) entry which is preliminary data.</text>
</comment>
<comment type="catalytic activity">
    <reaction evidence="7">
        <text>RNA(n) + ATP = RNA(n)-3'-adenine ribonucleotide + diphosphate</text>
        <dbReference type="Rhea" id="RHEA:11332"/>
        <dbReference type="Rhea" id="RHEA-COMP:14527"/>
        <dbReference type="Rhea" id="RHEA-COMP:17347"/>
        <dbReference type="ChEBI" id="CHEBI:30616"/>
        <dbReference type="ChEBI" id="CHEBI:33019"/>
        <dbReference type="ChEBI" id="CHEBI:140395"/>
        <dbReference type="ChEBI" id="CHEBI:173115"/>
        <dbReference type="EC" id="2.7.7.19"/>
    </reaction>
</comment>
<keyword evidence="3 7" id="KW-0547">Nucleotide-binding</keyword>
<dbReference type="InterPro" id="IPR032828">
    <property type="entry name" value="PolyA_RNA-bd"/>
</dbReference>
<keyword evidence="5 7" id="KW-0694">RNA-binding</keyword>
<evidence type="ECO:0000256" key="7">
    <source>
        <dbReference type="HAMAP-Rule" id="MF_00957"/>
    </source>
</evidence>
<dbReference type="InterPro" id="IPR025866">
    <property type="entry name" value="PolyA_pol_arg_C_dom"/>
</dbReference>
<feature type="region of interest" description="Disordered" evidence="9">
    <location>
        <begin position="431"/>
        <end position="463"/>
    </location>
</feature>
<sequence>MLKRLYHSTKKLYDQISNRSSGRDQTDYQIIPRDQHSISRKHISASALKVIKRLHEAGFEAYLVGGGVRDLLLGGHPKDFDVATDATPEQVKRLFRSSRIIGRRFRIVHVRFGREIIEVTTFRAHHEDASGHQEAAKSDQGMLTRDNVYGDIQSDAARRDFSINALYYTPKDFSIHDYTGGINDIEQRLVRVIGDPETRYQEDPVRMLRALRFAAKLDFDIAPDSATPIRRLGELLRHIPPARMFEEVLKLFMGGHAAATFELLREYNLLGHLFPATDAVLTGGDEIAGALVHQAMRNTDHRIQRGKRVTPAFIYAALLWPALQRRLQQEFQQEFQQRGEPSVEAQQQAMQAVISAQLAHTSIPKRFLITMREIWDLQWRLPRRQGKRAERLLEHPRFRAAYDFVLLREEAGEDLQGLGEWWTRYQDGDAAQRSKLQEQLGGRRAGKPRRRRRRPAATPTDPE</sequence>
<dbReference type="Gene3D" id="3.30.460.10">
    <property type="entry name" value="Beta Polymerase, domain 2"/>
    <property type="match status" value="1"/>
</dbReference>
<dbReference type="NCBIfam" id="TIGR01942">
    <property type="entry name" value="pcnB"/>
    <property type="match status" value="1"/>
</dbReference>
<comment type="function">
    <text evidence="7">Adds poly(A) tail to the 3' end of many RNAs, which usually targets these RNAs for decay. Plays a significant role in the global control of gene expression, through influencing the rate of transcript degradation, and in the general RNA quality control.</text>
</comment>
<evidence type="ECO:0000256" key="5">
    <source>
        <dbReference type="ARBA" id="ARBA00022884"/>
    </source>
</evidence>
<reference evidence="13 14" key="1">
    <citation type="submission" date="2019-06" db="EMBL/GenBank/DDBJ databases">
        <title>Whole genome sequence for Cellvibrionaceae sp. R142.</title>
        <authorList>
            <person name="Wang G."/>
        </authorList>
    </citation>
    <scope>NUCLEOTIDE SEQUENCE [LARGE SCALE GENOMIC DNA]</scope>
    <source>
        <strain evidence="13 14">R142</strain>
    </source>
</reference>
<keyword evidence="14" id="KW-1185">Reference proteome</keyword>
<keyword evidence="2 7" id="KW-0808">Transferase</keyword>
<protein>
    <recommendedName>
        <fullName evidence="7">Poly(A) polymerase I</fullName>
        <shortName evidence="7">PAP I</shortName>
        <ecNumber evidence="7">2.7.7.19</ecNumber>
    </recommendedName>
</protein>
<feature type="domain" description="Polymerase A arginine-rich C-terminal" evidence="11">
    <location>
        <begin position="339"/>
        <end position="454"/>
    </location>
</feature>
<evidence type="ECO:0000259" key="12">
    <source>
        <dbReference type="Pfam" id="PF12627"/>
    </source>
</evidence>
<keyword evidence="1 7" id="KW-0507">mRNA processing</keyword>
<evidence type="ECO:0000256" key="9">
    <source>
        <dbReference type="SAM" id="MobiDB-lite"/>
    </source>
</evidence>
<dbReference type="HAMAP" id="MF_00957">
    <property type="entry name" value="PolyA_pol"/>
    <property type="match status" value="1"/>
</dbReference>
<dbReference type="Gene3D" id="1.10.3090.10">
    <property type="entry name" value="cca-adding enzyme, domain 2"/>
    <property type="match status" value="1"/>
</dbReference>
<dbReference type="InterPro" id="IPR052191">
    <property type="entry name" value="tRNA_ntf/polyA_polymerase_I"/>
</dbReference>
<dbReference type="Proteomes" id="UP000319732">
    <property type="component" value="Unassembled WGS sequence"/>
</dbReference>
<dbReference type="Pfam" id="PF12626">
    <property type="entry name" value="PolyA_pol_arg_C"/>
    <property type="match status" value="1"/>
</dbReference>
<evidence type="ECO:0000259" key="11">
    <source>
        <dbReference type="Pfam" id="PF12626"/>
    </source>
</evidence>
<dbReference type="PANTHER" id="PTHR43051">
    <property type="entry name" value="POLYNUCLEOTIDE ADENYLYLTRANSFERASE FAMILY PROTEIN"/>
    <property type="match status" value="1"/>
</dbReference>
<dbReference type="Pfam" id="PF12627">
    <property type="entry name" value="PolyA_pol_RNAbd"/>
    <property type="match status" value="1"/>
</dbReference>
<evidence type="ECO:0000256" key="6">
    <source>
        <dbReference type="ARBA" id="ARBA00023163"/>
    </source>
</evidence>
<evidence type="ECO:0000256" key="1">
    <source>
        <dbReference type="ARBA" id="ARBA00022664"/>
    </source>
</evidence>
<evidence type="ECO:0000313" key="13">
    <source>
        <dbReference type="EMBL" id="TQV68296.1"/>
    </source>
</evidence>
<dbReference type="OrthoDB" id="9805698at2"/>
<keyword evidence="4 7" id="KW-0067">ATP-binding</keyword>
<feature type="active site" evidence="7">
    <location>
        <position position="79"/>
    </location>
</feature>
<dbReference type="InterPro" id="IPR043519">
    <property type="entry name" value="NT_sf"/>
</dbReference>
<feature type="domain" description="Poly A polymerase head" evidence="10">
    <location>
        <begin position="61"/>
        <end position="191"/>
    </location>
</feature>
<dbReference type="Pfam" id="PF01743">
    <property type="entry name" value="PolyA_pol"/>
    <property type="match status" value="1"/>
</dbReference>
<proteinExistence type="inferred from homology"/>
<keyword evidence="13" id="KW-0548">Nucleotidyltransferase</keyword>
<dbReference type="InterPro" id="IPR010206">
    <property type="entry name" value="PolA_pol_I"/>
</dbReference>